<evidence type="ECO:0000256" key="1">
    <source>
        <dbReference type="ARBA" id="ARBA00010982"/>
    </source>
</evidence>
<dbReference type="NCBIfam" id="TIGR01930">
    <property type="entry name" value="AcCoA-C-Actrans"/>
    <property type="match status" value="1"/>
</dbReference>
<dbReference type="FunFam" id="3.40.47.10:FF:000010">
    <property type="entry name" value="Acetyl-CoA acetyltransferase (Thiolase)"/>
    <property type="match status" value="1"/>
</dbReference>
<keyword evidence="9" id="KW-1185">Reference proteome</keyword>
<dbReference type="OrthoDB" id="9764892at2"/>
<keyword evidence="3 5" id="KW-0012">Acyltransferase</keyword>
<dbReference type="PIRSF" id="PIRSF000429">
    <property type="entry name" value="Ac-CoA_Ac_transf"/>
    <property type="match status" value="1"/>
</dbReference>
<proteinExistence type="inferred from homology"/>
<name>A0A1H9NUK7_9BACI</name>
<dbReference type="Pfam" id="PF00108">
    <property type="entry name" value="Thiolase_N"/>
    <property type="match status" value="1"/>
</dbReference>
<evidence type="ECO:0000259" key="7">
    <source>
        <dbReference type="Pfam" id="PF02803"/>
    </source>
</evidence>
<evidence type="ECO:0000256" key="4">
    <source>
        <dbReference type="PIRSR" id="PIRSR000429-1"/>
    </source>
</evidence>
<dbReference type="STRING" id="1601833.SAMN05518684_1014"/>
<feature type="domain" description="Thiolase C-terminal" evidence="7">
    <location>
        <begin position="259"/>
        <end position="381"/>
    </location>
</feature>
<dbReference type="InterPro" id="IPR002155">
    <property type="entry name" value="Thiolase"/>
</dbReference>
<organism evidence="8 9">
    <name type="scientific">Salipaludibacillus aurantiacus</name>
    <dbReference type="NCBI Taxonomy" id="1601833"/>
    <lineage>
        <taxon>Bacteria</taxon>
        <taxon>Bacillati</taxon>
        <taxon>Bacillota</taxon>
        <taxon>Bacilli</taxon>
        <taxon>Bacillales</taxon>
        <taxon>Bacillaceae</taxon>
    </lineage>
</organism>
<protein>
    <submittedName>
        <fullName evidence="8">Acetyl-CoA acetyltransferases</fullName>
    </submittedName>
</protein>
<comment type="similarity">
    <text evidence="1 5">Belongs to the thiolase-like superfamily. Thiolase family.</text>
</comment>
<dbReference type="GO" id="GO:0003988">
    <property type="term" value="F:acetyl-CoA C-acyltransferase activity"/>
    <property type="evidence" value="ECO:0007669"/>
    <property type="project" value="UniProtKB-ARBA"/>
</dbReference>
<feature type="domain" description="Thiolase N-terminal" evidence="6">
    <location>
        <begin position="5"/>
        <end position="252"/>
    </location>
</feature>
<dbReference type="Proteomes" id="UP000198571">
    <property type="component" value="Unassembled WGS sequence"/>
</dbReference>
<evidence type="ECO:0000313" key="9">
    <source>
        <dbReference type="Proteomes" id="UP000198571"/>
    </source>
</evidence>
<dbReference type="InterPro" id="IPR020610">
    <property type="entry name" value="Thiolase_AS"/>
</dbReference>
<dbReference type="EMBL" id="FOGT01000001">
    <property type="protein sequence ID" value="SER39650.1"/>
    <property type="molecule type" value="Genomic_DNA"/>
</dbReference>
<dbReference type="SUPFAM" id="SSF53901">
    <property type="entry name" value="Thiolase-like"/>
    <property type="match status" value="2"/>
</dbReference>
<dbReference type="AlphaFoldDB" id="A0A1H9NUK7"/>
<gene>
    <name evidence="8" type="ORF">SAMN05518684_1014</name>
</gene>
<feature type="active site" description="Proton acceptor" evidence="4">
    <location>
        <position position="338"/>
    </location>
</feature>
<sequence>MRETVIIEAVRTAAGKRKGSLAHKRADELAAELLEHVVKRAGIESRMIEDVILGCVTQAGEQAGNIARTAALIAGFPESVPGVTIDRQCGSSQQALHFASQAIISGDMDIAIAGGIESMTREPMFSAIGETKQSSRLTDKYEIINQGESAERIAEKWGFKREELDQFALESHHKACEAIRSGKFSREIVPVSVYDGTGTKSIFDTDEGPREDTTLKALTSLKPVFKEGGVITAGNASQISDGASAVLLMSRDMAEKAGLKPKARIIARTVIGSDPTLMLTGPIEATKKVLEKAGLKIDDIGRYEVNEAFAPVPLAWLRETGADPERLNVNGGAIALGHPLGATGTKLMASLVHELERSKERYGLLAICEGMGMANATIIERLA</sequence>
<dbReference type="PANTHER" id="PTHR43365:SF1">
    <property type="entry name" value="ACETYL-COA C-ACYLTRANSFERASE"/>
    <property type="match status" value="1"/>
</dbReference>
<evidence type="ECO:0000256" key="5">
    <source>
        <dbReference type="RuleBase" id="RU003557"/>
    </source>
</evidence>
<dbReference type="Pfam" id="PF02803">
    <property type="entry name" value="Thiolase_C"/>
    <property type="match status" value="1"/>
</dbReference>
<dbReference type="Gene3D" id="3.40.47.10">
    <property type="match status" value="1"/>
</dbReference>
<dbReference type="CDD" id="cd00751">
    <property type="entry name" value="thiolase"/>
    <property type="match status" value="1"/>
</dbReference>
<dbReference type="InterPro" id="IPR020617">
    <property type="entry name" value="Thiolase_C"/>
</dbReference>
<feature type="active site" description="Proton acceptor" evidence="4">
    <location>
        <position position="368"/>
    </location>
</feature>
<dbReference type="RefSeq" id="WP_093046969.1">
    <property type="nucleotide sequence ID" value="NZ_FOGT01000001.1"/>
</dbReference>
<evidence type="ECO:0000256" key="3">
    <source>
        <dbReference type="ARBA" id="ARBA00023315"/>
    </source>
</evidence>
<dbReference type="PANTHER" id="PTHR43365">
    <property type="entry name" value="BLR7806 PROTEIN"/>
    <property type="match status" value="1"/>
</dbReference>
<feature type="active site" description="Acyl-thioester intermediate" evidence="4">
    <location>
        <position position="89"/>
    </location>
</feature>
<dbReference type="InterPro" id="IPR016039">
    <property type="entry name" value="Thiolase-like"/>
</dbReference>
<evidence type="ECO:0000313" key="8">
    <source>
        <dbReference type="EMBL" id="SER39650.1"/>
    </source>
</evidence>
<keyword evidence="2 5" id="KW-0808">Transferase</keyword>
<dbReference type="PROSITE" id="PS00099">
    <property type="entry name" value="THIOLASE_3"/>
    <property type="match status" value="1"/>
</dbReference>
<reference evidence="9" key="1">
    <citation type="submission" date="2016-10" db="EMBL/GenBank/DDBJ databases">
        <authorList>
            <person name="Varghese N."/>
            <person name="Submissions S."/>
        </authorList>
    </citation>
    <scope>NUCLEOTIDE SEQUENCE [LARGE SCALE GENOMIC DNA]</scope>
    <source>
        <strain evidence="9">S9</strain>
    </source>
</reference>
<accession>A0A1H9NUK7</accession>
<dbReference type="PROSITE" id="PS00737">
    <property type="entry name" value="THIOLASE_2"/>
    <property type="match status" value="1"/>
</dbReference>
<evidence type="ECO:0000256" key="2">
    <source>
        <dbReference type="ARBA" id="ARBA00022679"/>
    </source>
</evidence>
<dbReference type="InterPro" id="IPR020613">
    <property type="entry name" value="Thiolase_CS"/>
</dbReference>
<dbReference type="InterPro" id="IPR020616">
    <property type="entry name" value="Thiolase_N"/>
</dbReference>
<evidence type="ECO:0000259" key="6">
    <source>
        <dbReference type="Pfam" id="PF00108"/>
    </source>
</evidence>